<evidence type="ECO:0000313" key="4">
    <source>
        <dbReference type="Proteomes" id="UP000027222"/>
    </source>
</evidence>
<organism evidence="3 4">
    <name type="scientific">Galerina marginata (strain CBS 339.88)</name>
    <dbReference type="NCBI Taxonomy" id="685588"/>
    <lineage>
        <taxon>Eukaryota</taxon>
        <taxon>Fungi</taxon>
        <taxon>Dikarya</taxon>
        <taxon>Basidiomycota</taxon>
        <taxon>Agaricomycotina</taxon>
        <taxon>Agaricomycetes</taxon>
        <taxon>Agaricomycetidae</taxon>
        <taxon>Agaricales</taxon>
        <taxon>Agaricineae</taxon>
        <taxon>Strophariaceae</taxon>
        <taxon>Galerina</taxon>
    </lineage>
</organism>
<feature type="compositionally biased region" description="Low complexity" evidence="1">
    <location>
        <begin position="379"/>
        <end position="393"/>
    </location>
</feature>
<keyword evidence="4" id="KW-1185">Reference proteome</keyword>
<dbReference type="OrthoDB" id="2927144at2759"/>
<keyword evidence="2" id="KW-0472">Membrane</keyword>
<evidence type="ECO:0000313" key="3">
    <source>
        <dbReference type="EMBL" id="KDR66947.1"/>
    </source>
</evidence>
<feature type="transmembrane region" description="Helical" evidence="2">
    <location>
        <begin position="311"/>
        <end position="335"/>
    </location>
</feature>
<evidence type="ECO:0000256" key="2">
    <source>
        <dbReference type="SAM" id="Phobius"/>
    </source>
</evidence>
<evidence type="ECO:0000256" key="1">
    <source>
        <dbReference type="SAM" id="MobiDB-lite"/>
    </source>
</evidence>
<feature type="region of interest" description="Disordered" evidence="1">
    <location>
        <begin position="343"/>
        <end position="405"/>
    </location>
</feature>
<reference evidence="4" key="1">
    <citation type="journal article" date="2014" name="Proc. Natl. Acad. Sci. U.S.A.">
        <title>Extensive sampling of basidiomycete genomes demonstrates inadequacy of the white-rot/brown-rot paradigm for wood decay fungi.</title>
        <authorList>
            <person name="Riley R."/>
            <person name="Salamov A.A."/>
            <person name="Brown D.W."/>
            <person name="Nagy L.G."/>
            <person name="Floudas D."/>
            <person name="Held B.W."/>
            <person name="Levasseur A."/>
            <person name="Lombard V."/>
            <person name="Morin E."/>
            <person name="Otillar R."/>
            <person name="Lindquist E.A."/>
            <person name="Sun H."/>
            <person name="LaButti K.M."/>
            <person name="Schmutz J."/>
            <person name="Jabbour D."/>
            <person name="Luo H."/>
            <person name="Baker S.E."/>
            <person name="Pisabarro A.G."/>
            <person name="Walton J.D."/>
            <person name="Blanchette R.A."/>
            <person name="Henrissat B."/>
            <person name="Martin F."/>
            <person name="Cullen D."/>
            <person name="Hibbett D.S."/>
            <person name="Grigoriev I.V."/>
        </authorList>
    </citation>
    <scope>NUCLEOTIDE SEQUENCE [LARGE SCALE GENOMIC DNA]</scope>
    <source>
        <strain evidence="4">CBS 339.88</strain>
    </source>
</reference>
<name>A0A067SAK2_GALM3</name>
<proteinExistence type="predicted"/>
<dbReference type="Gene3D" id="2.60.120.260">
    <property type="entry name" value="Galactose-binding domain-like"/>
    <property type="match status" value="1"/>
</dbReference>
<keyword evidence="2" id="KW-0812">Transmembrane</keyword>
<keyword evidence="2" id="KW-1133">Transmembrane helix</keyword>
<dbReference type="AlphaFoldDB" id="A0A067SAK2"/>
<dbReference type="Proteomes" id="UP000027222">
    <property type="component" value="Unassembled WGS sequence"/>
</dbReference>
<dbReference type="EMBL" id="KL142419">
    <property type="protein sequence ID" value="KDR66947.1"/>
    <property type="molecule type" value="Genomic_DNA"/>
</dbReference>
<gene>
    <name evidence="3" type="ORF">GALMADRAFT_161887</name>
</gene>
<accession>A0A067SAK2</accession>
<protein>
    <submittedName>
        <fullName evidence="3">Uncharacterized protein</fullName>
    </submittedName>
</protein>
<dbReference type="HOGENOM" id="CLU_729668_0_0_1"/>
<sequence>MNTVLVDDSDPSIQYGPGWVKKPPSLLAQSNPNYPMYGTLHEAINQTDLTYSFSGSSITACAQITGITFPSLNELEGASLWNCSVDGVQIHILPGLCCASGTDELSTQVQHEIHISAIGSQDHSISFDYLTYETSLPVPVADLLMLPGVFLNAGPGGNVDYRNIEGWGFEPTGLASTTEPTGNFSFDFYGSSILWFSFYNTTFVGLNDTEVKYSVDGSPAASDFGIFLEPSNAKQVLNASETDVVEFLIFQTFALPRGQHTLEVFYSSGGLGKAIPITLTKLVVQNGTITPNSSVPTTTPTPAGANGVRRVHLAIILGCCGAAILALIIFGIFCARRRMKRRGRASPESGTSSLIEPFNHDPASAPVGTHQKGQRPSEVQEQVVVDTVEVQVEAPPSYVTGPHDS</sequence>